<proteinExistence type="predicted"/>
<keyword evidence="2" id="KW-1185">Reference proteome</keyword>
<reference evidence="2" key="1">
    <citation type="journal article" date="2019" name="Int. J. Syst. Evol. Microbiol.">
        <title>The Global Catalogue of Microorganisms (GCM) 10K type strain sequencing project: providing services to taxonomists for standard genome sequencing and annotation.</title>
        <authorList>
            <consortium name="The Broad Institute Genomics Platform"/>
            <consortium name="The Broad Institute Genome Sequencing Center for Infectious Disease"/>
            <person name="Wu L."/>
            <person name="Ma J."/>
        </authorList>
    </citation>
    <scope>NUCLEOTIDE SEQUENCE [LARGE SCALE GENOMIC DNA]</scope>
    <source>
        <strain evidence="2">JCM 17388</strain>
    </source>
</reference>
<dbReference type="RefSeq" id="WP_344917382.1">
    <property type="nucleotide sequence ID" value="NZ_BAABAQ010000003.1"/>
</dbReference>
<gene>
    <name evidence="1" type="ORF">GCM10022252_20000</name>
</gene>
<evidence type="ECO:0000313" key="2">
    <source>
        <dbReference type="Proteomes" id="UP001501251"/>
    </source>
</evidence>
<accession>A0ABP8AP36</accession>
<organism evidence="1 2">
    <name type="scientific">Streptosporangium oxazolinicum</name>
    <dbReference type="NCBI Taxonomy" id="909287"/>
    <lineage>
        <taxon>Bacteria</taxon>
        <taxon>Bacillati</taxon>
        <taxon>Actinomycetota</taxon>
        <taxon>Actinomycetes</taxon>
        <taxon>Streptosporangiales</taxon>
        <taxon>Streptosporangiaceae</taxon>
        <taxon>Streptosporangium</taxon>
    </lineage>
</organism>
<comment type="caution">
    <text evidence="1">The sequence shown here is derived from an EMBL/GenBank/DDBJ whole genome shotgun (WGS) entry which is preliminary data.</text>
</comment>
<sequence length="86" mass="9875">MLDFSYGAYPHRDGLAMKDGNSETKGVTIRREERADSTVWETHEAYIVHGERVRFIGTAHDVWAAFAQIEQWYAAQDNYYLGFDAA</sequence>
<dbReference type="EMBL" id="BAABAQ010000003">
    <property type="protein sequence ID" value="GAA4187072.1"/>
    <property type="molecule type" value="Genomic_DNA"/>
</dbReference>
<protein>
    <submittedName>
        <fullName evidence="1">Uncharacterized protein</fullName>
    </submittedName>
</protein>
<name>A0ABP8AP36_9ACTN</name>
<evidence type="ECO:0000313" key="1">
    <source>
        <dbReference type="EMBL" id="GAA4187072.1"/>
    </source>
</evidence>
<dbReference type="Proteomes" id="UP001501251">
    <property type="component" value="Unassembled WGS sequence"/>
</dbReference>